<dbReference type="AlphaFoldDB" id="A0A8J6N5Y7"/>
<evidence type="ECO:0000313" key="4">
    <source>
        <dbReference type="Proteomes" id="UP000599024"/>
    </source>
</evidence>
<accession>A0A8J6N5Y7</accession>
<feature type="transmembrane region" description="Helical" evidence="2">
    <location>
        <begin position="46"/>
        <end position="64"/>
    </location>
</feature>
<protein>
    <recommendedName>
        <fullName evidence="5">Cell division protein FtsL</fullName>
    </recommendedName>
</protein>
<keyword evidence="2" id="KW-1133">Transmembrane helix</keyword>
<evidence type="ECO:0000256" key="1">
    <source>
        <dbReference type="SAM" id="MobiDB-lite"/>
    </source>
</evidence>
<proteinExistence type="predicted"/>
<organism evidence="3 4">
    <name type="scientific">Candidatus Desulfatifera sulfidica</name>
    <dbReference type="NCBI Taxonomy" id="2841691"/>
    <lineage>
        <taxon>Bacteria</taxon>
        <taxon>Pseudomonadati</taxon>
        <taxon>Thermodesulfobacteriota</taxon>
        <taxon>Desulfobulbia</taxon>
        <taxon>Desulfobulbales</taxon>
        <taxon>Desulfobulbaceae</taxon>
        <taxon>Candidatus Desulfatifera</taxon>
    </lineage>
</organism>
<reference evidence="3 4" key="1">
    <citation type="submission" date="2020-08" db="EMBL/GenBank/DDBJ databases">
        <title>Bridging the membrane lipid divide: bacteria of the FCB group superphylum have the potential to synthesize archaeal ether lipids.</title>
        <authorList>
            <person name="Villanueva L."/>
            <person name="Von Meijenfeldt F.A.B."/>
            <person name="Westbye A.B."/>
            <person name="Yadav S."/>
            <person name="Hopmans E.C."/>
            <person name="Dutilh B.E."/>
            <person name="Sinninghe Damste J.S."/>
        </authorList>
    </citation>
    <scope>NUCLEOTIDE SEQUENCE [LARGE SCALE GENOMIC DNA]</scope>
    <source>
        <strain evidence="3">NIOZ-UU81</strain>
    </source>
</reference>
<comment type="caution">
    <text evidence="3">The sequence shown here is derived from an EMBL/GenBank/DDBJ whole genome shotgun (WGS) entry which is preliminary data.</text>
</comment>
<keyword evidence="2" id="KW-0812">Transmembrane</keyword>
<dbReference type="Proteomes" id="UP000599024">
    <property type="component" value="Unassembled WGS sequence"/>
</dbReference>
<gene>
    <name evidence="3" type="ORF">H8E79_03650</name>
</gene>
<feature type="region of interest" description="Disordered" evidence="1">
    <location>
        <begin position="1"/>
        <end position="22"/>
    </location>
</feature>
<keyword evidence="2" id="KW-0472">Membrane</keyword>
<name>A0A8J6N5Y7_9BACT</name>
<evidence type="ECO:0000256" key="2">
    <source>
        <dbReference type="SAM" id="Phobius"/>
    </source>
</evidence>
<dbReference type="EMBL" id="JACNLK010000032">
    <property type="protein sequence ID" value="MBC8208248.1"/>
    <property type="molecule type" value="Genomic_DNA"/>
</dbReference>
<evidence type="ECO:0000313" key="3">
    <source>
        <dbReference type="EMBL" id="MBC8208248.1"/>
    </source>
</evidence>
<sequence>MLASHLSQSFGRQQVNSRLNRSQVRRQKGLELAGAKRLLQPVGKMLLVLCPIWLASNLILSFAVNQLTDNFTAMETARHELRDQNIGLRAQKAQLFSPNQVGVMAGEKLNLHVPAENQVARL</sequence>
<evidence type="ECO:0008006" key="5">
    <source>
        <dbReference type="Google" id="ProtNLM"/>
    </source>
</evidence>